<evidence type="ECO:0000313" key="3">
    <source>
        <dbReference type="Proteomes" id="UP000886523"/>
    </source>
</evidence>
<evidence type="ECO:0000259" key="1">
    <source>
        <dbReference type="PROSITE" id="PS50181"/>
    </source>
</evidence>
<dbReference type="InterPro" id="IPR001810">
    <property type="entry name" value="F-box_dom"/>
</dbReference>
<dbReference type="Pfam" id="PF12937">
    <property type="entry name" value="F-box-like"/>
    <property type="match status" value="1"/>
</dbReference>
<dbReference type="OrthoDB" id="3256413at2759"/>
<comment type="caution">
    <text evidence="2">The sequence shown here is derived from an EMBL/GenBank/DDBJ whole genome shotgun (WGS) entry which is preliminary data.</text>
</comment>
<accession>A0A9P6AHK1</accession>
<dbReference type="AlphaFoldDB" id="A0A9P6AHK1"/>
<organism evidence="2 3">
    <name type="scientific">Hydnum rufescens UP504</name>
    <dbReference type="NCBI Taxonomy" id="1448309"/>
    <lineage>
        <taxon>Eukaryota</taxon>
        <taxon>Fungi</taxon>
        <taxon>Dikarya</taxon>
        <taxon>Basidiomycota</taxon>
        <taxon>Agaricomycotina</taxon>
        <taxon>Agaricomycetes</taxon>
        <taxon>Cantharellales</taxon>
        <taxon>Hydnaceae</taxon>
        <taxon>Hydnum</taxon>
    </lineage>
</organism>
<proteinExistence type="predicted"/>
<dbReference type="SMART" id="SM00256">
    <property type="entry name" value="FBOX"/>
    <property type="match status" value="1"/>
</dbReference>
<protein>
    <recommendedName>
        <fullName evidence="1">F-box domain-containing protein</fullName>
    </recommendedName>
</protein>
<reference evidence="2" key="1">
    <citation type="journal article" date="2020" name="Nat. Commun.">
        <title>Large-scale genome sequencing of mycorrhizal fungi provides insights into the early evolution of symbiotic traits.</title>
        <authorList>
            <person name="Miyauchi S."/>
            <person name="Kiss E."/>
            <person name="Kuo A."/>
            <person name="Drula E."/>
            <person name="Kohler A."/>
            <person name="Sanchez-Garcia M."/>
            <person name="Morin E."/>
            <person name="Andreopoulos B."/>
            <person name="Barry K.W."/>
            <person name="Bonito G."/>
            <person name="Buee M."/>
            <person name="Carver A."/>
            <person name="Chen C."/>
            <person name="Cichocki N."/>
            <person name="Clum A."/>
            <person name="Culley D."/>
            <person name="Crous P.W."/>
            <person name="Fauchery L."/>
            <person name="Girlanda M."/>
            <person name="Hayes R.D."/>
            <person name="Keri Z."/>
            <person name="LaButti K."/>
            <person name="Lipzen A."/>
            <person name="Lombard V."/>
            <person name="Magnuson J."/>
            <person name="Maillard F."/>
            <person name="Murat C."/>
            <person name="Nolan M."/>
            <person name="Ohm R.A."/>
            <person name="Pangilinan J."/>
            <person name="Pereira M.F."/>
            <person name="Perotto S."/>
            <person name="Peter M."/>
            <person name="Pfister S."/>
            <person name="Riley R."/>
            <person name="Sitrit Y."/>
            <person name="Stielow J.B."/>
            <person name="Szollosi G."/>
            <person name="Zifcakova L."/>
            <person name="Stursova M."/>
            <person name="Spatafora J.W."/>
            <person name="Tedersoo L."/>
            <person name="Vaario L.M."/>
            <person name="Yamada A."/>
            <person name="Yan M."/>
            <person name="Wang P."/>
            <person name="Xu J."/>
            <person name="Bruns T."/>
            <person name="Baldrian P."/>
            <person name="Vilgalys R."/>
            <person name="Dunand C."/>
            <person name="Henrissat B."/>
            <person name="Grigoriev I.V."/>
            <person name="Hibbett D."/>
            <person name="Nagy L.G."/>
            <person name="Martin F.M."/>
        </authorList>
    </citation>
    <scope>NUCLEOTIDE SEQUENCE</scope>
    <source>
        <strain evidence="2">UP504</strain>
    </source>
</reference>
<sequence>MHELGALGALPTETLLNVFKYLDGRDLARCLRVCKTLNHHIDQSSAARYAIRLTQHGYKDGPRVAADDPFPSTVSRLNALEDHINRWTSLDWVEERIRLPRKVYWEELVGGILTFSHRKSITCIQLPSRVSQYPLRTWTHQNEFKTFSFTIDPSQDLLVLVEILNSNGTMSLDVHLRTLSGNTQHPQASGILSTPHFPAGGDMENHFHLGVMGNAVALLNDDEGEETLLIWNWLTGELICPGTSGKRHGFLVDRTTDYPHTLVFFRGTQMRRAGAV</sequence>
<name>A0A9P6AHK1_9AGAM</name>
<keyword evidence="3" id="KW-1185">Reference proteome</keyword>
<gene>
    <name evidence="2" type="ORF">BS47DRAFT_482888</name>
</gene>
<feature type="domain" description="F-box" evidence="1">
    <location>
        <begin position="4"/>
        <end position="50"/>
    </location>
</feature>
<dbReference type="Proteomes" id="UP000886523">
    <property type="component" value="Unassembled WGS sequence"/>
</dbReference>
<evidence type="ECO:0000313" key="2">
    <source>
        <dbReference type="EMBL" id="KAF9505939.1"/>
    </source>
</evidence>
<dbReference type="CDD" id="cd09917">
    <property type="entry name" value="F-box_SF"/>
    <property type="match status" value="1"/>
</dbReference>
<dbReference type="EMBL" id="MU129131">
    <property type="protein sequence ID" value="KAF9505939.1"/>
    <property type="molecule type" value="Genomic_DNA"/>
</dbReference>
<dbReference type="Gene3D" id="1.20.1280.50">
    <property type="match status" value="1"/>
</dbReference>
<dbReference type="PROSITE" id="PS50181">
    <property type="entry name" value="FBOX"/>
    <property type="match status" value="1"/>
</dbReference>
<dbReference type="SUPFAM" id="SSF81383">
    <property type="entry name" value="F-box domain"/>
    <property type="match status" value="1"/>
</dbReference>
<dbReference type="InterPro" id="IPR036047">
    <property type="entry name" value="F-box-like_dom_sf"/>
</dbReference>